<evidence type="ECO:0000313" key="1">
    <source>
        <dbReference type="EMBL" id="KAH3726246.1"/>
    </source>
</evidence>
<keyword evidence="2" id="KW-1185">Reference proteome</keyword>
<protein>
    <submittedName>
        <fullName evidence="1">Uncharacterized protein</fullName>
    </submittedName>
</protein>
<reference evidence="1" key="2">
    <citation type="submission" date="2020-11" db="EMBL/GenBank/DDBJ databases">
        <authorList>
            <person name="McCartney M.A."/>
            <person name="Auch B."/>
            <person name="Kono T."/>
            <person name="Mallez S."/>
            <person name="Becker A."/>
            <person name="Gohl D.M."/>
            <person name="Silverstein K.A.T."/>
            <person name="Koren S."/>
            <person name="Bechman K.B."/>
            <person name="Herman A."/>
            <person name="Abrahante J.E."/>
            <person name="Garbe J."/>
        </authorList>
    </citation>
    <scope>NUCLEOTIDE SEQUENCE</scope>
    <source>
        <strain evidence="1">Duluth1</strain>
        <tissue evidence="1">Whole animal</tissue>
    </source>
</reference>
<dbReference type="Proteomes" id="UP000828390">
    <property type="component" value="Unassembled WGS sequence"/>
</dbReference>
<accession>A0A9D4CLA5</accession>
<reference evidence="1" key="1">
    <citation type="journal article" date="2019" name="bioRxiv">
        <title>The Genome of the Zebra Mussel, Dreissena polymorpha: A Resource for Invasive Species Research.</title>
        <authorList>
            <person name="McCartney M.A."/>
            <person name="Auch B."/>
            <person name="Kono T."/>
            <person name="Mallez S."/>
            <person name="Zhang Y."/>
            <person name="Obille A."/>
            <person name="Becker A."/>
            <person name="Abrahante J.E."/>
            <person name="Garbe J."/>
            <person name="Badalamenti J.P."/>
            <person name="Herman A."/>
            <person name="Mangelson H."/>
            <person name="Liachko I."/>
            <person name="Sullivan S."/>
            <person name="Sone E.D."/>
            <person name="Koren S."/>
            <person name="Silverstein K.A.T."/>
            <person name="Beckman K.B."/>
            <person name="Gohl D.M."/>
        </authorList>
    </citation>
    <scope>NUCLEOTIDE SEQUENCE</scope>
    <source>
        <strain evidence="1">Duluth1</strain>
        <tissue evidence="1">Whole animal</tissue>
    </source>
</reference>
<dbReference type="EMBL" id="JAIWYP010000012">
    <property type="protein sequence ID" value="KAH3726246.1"/>
    <property type="molecule type" value="Genomic_DNA"/>
</dbReference>
<organism evidence="1 2">
    <name type="scientific">Dreissena polymorpha</name>
    <name type="common">Zebra mussel</name>
    <name type="synonym">Mytilus polymorpha</name>
    <dbReference type="NCBI Taxonomy" id="45954"/>
    <lineage>
        <taxon>Eukaryota</taxon>
        <taxon>Metazoa</taxon>
        <taxon>Spiralia</taxon>
        <taxon>Lophotrochozoa</taxon>
        <taxon>Mollusca</taxon>
        <taxon>Bivalvia</taxon>
        <taxon>Autobranchia</taxon>
        <taxon>Heteroconchia</taxon>
        <taxon>Euheterodonta</taxon>
        <taxon>Imparidentia</taxon>
        <taxon>Neoheterodontei</taxon>
        <taxon>Myida</taxon>
        <taxon>Dreissenoidea</taxon>
        <taxon>Dreissenidae</taxon>
        <taxon>Dreissena</taxon>
    </lineage>
</organism>
<sequence>MIIFWRRKIKEKNTKTTCEYEDLGRDISKHGNTTKGSYESYSFDQLQVKTDERLTKLEINEYVNLPPHVKWKHTRTLSDDNINASSIDENTFGQEMEYVNLKLSSL</sequence>
<comment type="caution">
    <text evidence="1">The sequence shown here is derived from an EMBL/GenBank/DDBJ whole genome shotgun (WGS) entry which is preliminary data.</text>
</comment>
<evidence type="ECO:0000313" key="2">
    <source>
        <dbReference type="Proteomes" id="UP000828390"/>
    </source>
</evidence>
<name>A0A9D4CLA5_DREPO</name>
<proteinExistence type="predicted"/>
<gene>
    <name evidence="1" type="ORF">DPMN_052104</name>
</gene>
<dbReference type="AlphaFoldDB" id="A0A9D4CLA5"/>